<dbReference type="GO" id="GO:0009243">
    <property type="term" value="P:O antigen biosynthetic process"/>
    <property type="evidence" value="ECO:0007669"/>
    <property type="project" value="InterPro"/>
</dbReference>
<dbReference type="EMBL" id="RCZP01000026">
    <property type="protein sequence ID" value="TPG49891.1"/>
    <property type="molecule type" value="Genomic_DNA"/>
</dbReference>
<dbReference type="AlphaFoldDB" id="A0A502FKF5"/>
<dbReference type="Pfam" id="PF00483">
    <property type="entry name" value="NTP_transferase"/>
    <property type="match status" value="1"/>
</dbReference>
<dbReference type="Gene3D" id="3.90.550.10">
    <property type="entry name" value="Spore Coat Polysaccharide Biosynthesis Protein SpsA, Chain A"/>
    <property type="match status" value="1"/>
</dbReference>
<sequence>MEETEARPKPMVEIGGRPILWHIMKIYAANGITEFVLPLGYKGHMIKAFFADYHLQAADVTIDLARNTVTLHRHTAEPWKVTLVDTGLETMTGGRLARLREHLDDEPFCMTYGDGVTALDLQKIADFHEAHGRIATVTAVRPPSRFGSLAIENGRVTSFDEKPLGGEIWINGGFFVLSPKIFDYIAGDSTVFEREPLEALAREGELMAHPFEGFWYSMDTLRDRKHLEELWAAGKAPWKIW</sequence>
<dbReference type="PANTHER" id="PTHR47183">
    <property type="entry name" value="GLUCOSE-1-PHOSPHATE CYTIDYLYLTRANSFERASE-RELATED"/>
    <property type="match status" value="1"/>
</dbReference>
<dbReference type="EC" id="2.7.7.33" evidence="2"/>
<dbReference type="GO" id="GO:0047343">
    <property type="term" value="F:glucose-1-phosphate cytidylyltransferase activity"/>
    <property type="evidence" value="ECO:0007669"/>
    <property type="project" value="UniProtKB-EC"/>
</dbReference>
<dbReference type="NCBIfam" id="TIGR02623">
    <property type="entry name" value="G1P_cyt_trans"/>
    <property type="match status" value="1"/>
</dbReference>
<keyword evidence="2" id="KW-0808">Transferase</keyword>
<evidence type="ECO:0000313" key="3">
    <source>
        <dbReference type="Proteomes" id="UP000317078"/>
    </source>
</evidence>
<dbReference type="InterPro" id="IPR005835">
    <property type="entry name" value="NTP_transferase_dom"/>
</dbReference>
<proteinExistence type="predicted"/>
<name>A0A502FKF5_9PROT</name>
<organism evidence="2 3">
    <name type="scientific">Muricoccus nepalensis</name>
    <dbReference type="NCBI Taxonomy" id="1854500"/>
    <lineage>
        <taxon>Bacteria</taxon>
        <taxon>Pseudomonadati</taxon>
        <taxon>Pseudomonadota</taxon>
        <taxon>Alphaproteobacteria</taxon>
        <taxon>Acetobacterales</taxon>
        <taxon>Roseomonadaceae</taxon>
        <taxon>Muricoccus</taxon>
    </lineage>
</organism>
<dbReference type="InterPro" id="IPR046981">
    <property type="entry name" value="G1P_cyt_trans"/>
</dbReference>
<dbReference type="InterPro" id="IPR013446">
    <property type="entry name" value="G1P_cyt_trans-like"/>
</dbReference>
<dbReference type="PANTHER" id="PTHR47183:SF1">
    <property type="entry name" value="GLUCOSE-1-PHOSPHATE CYTIDYLYLTRANSFERASE"/>
    <property type="match status" value="1"/>
</dbReference>
<dbReference type="SUPFAM" id="SSF53448">
    <property type="entry name" value="Nucleotide-diphospho-sugar transferases"/>
    <property type="match status" value="1"/>
</dbReference>
<gene>
    <name evidence="2" type="primary">rfbF</name>
    <name evidence="2" type="ORF">EAH89_20385</name>
</gene>
<reference evidence="2 3" key="1">
    <citation type="journal article" date="2019" name="Environ. Microbiol.">
        <title>Species interactions and distinct microbial communities in high Arctic permafrost affected cryosols are associated with the CH4 and CO2 gas fluxes.</title>
        <authorList>
            <person name="Altshuler I."/>
            <person name="Hamel J."/>
            <person name="Turney S."/>
            <person name="Magnuson E."/>
            <person name="Levesque R."/>
            <person name="Greer C."/>
            <person name="Whyte L.G."/>
        </authorList>
    </citation>
    <scope>NUCLEOTIDE SEQUENCE [LARGE SCALE GENOMIC DNA]</scope>
    <source>
        <strain evidence="2 3">S9.3B</strain>
    </source>
</reference>
<feature type="domain" description="Nucleotidyl transferase" evidence="1">
    <location>
        <begin position="4"/>
        <end position="207"/>
    </location>
</feature>
<dbReference type="Proteomes" id="UP000317078">
    <property type="component" value="Unassembled WGS sequence"/>
</dbReference>
<accession>A0A502FKF5</accession>
<comment type="caution">
    <text evidence="2">The sequence shown here is derived from an EMBL/GenBank/DDBJ whole genome shotgun (WGS) entry which is preliminary data.</text>
</comment>
<evidence type="ECO:0000259" key="1">
    <source>
        <dbReference type="Pfam" id="PF00483"/>
    </source>
</evidence>
<keyword evidence="3" id="KW-1185">Reference proteome</keyword>
<dbReference type="InterPro" id="IPR029044">
    <property type="entry name" value="Nucleotide-diphossugar_trans"/>
</dbReference>
<evidence type="ECO:0000313" key="2">
    <source>
        <dbReference type="EMBL" id="TPG49891.1"/>
    </source>
</evidence>
<keyword evidence="2" id="KW-0548">Nucleotidyltransferase</keyword>
<dbReference type="OrthoDB" id="9814110at2"/>
<dbReference type="CDD" id="cd02524">
    <property type="entry name" value="G1P_cytidylyltransferase"/>
    <property type="match status" value="1"/>
</dbReference>
<protein>
    <submittedName>
        <fullName evidence="2">Glucose-1-phosphate cytidylyltransferase</fullName>
        <ecNumber evidence="2">2.7.7.33</ecNumber>
    </submittedName>
</protein>